<dbReference type="EMBL" id="CP034550">
    <property type="protein sequence ID" value="QFZ16066.1"/>
    <property type="molecule type" value="Genomic_DNA"/>
</dbReference>
<keyword evidence="4 7" id="KW-0812">Transmembrane</keyword>
<dbReference type="InterPro" id="IPR032808">
    <property type="entry name" value="DoxX"/>
</dbReference>
<keyword evidence="6 7" id="KW-0472">Membrane</keyword>
<feature type="transmembrane region" description="Helical" evidence="7">
    <location>
        <begin position="54"/>
        <end position="85"/>
    </location>
</feature>
<evidence type="ECO:0000256" key="6">
    <source>
        <dbReference type="ARBA" id="ARBA00023136"/>
    </source>
</evidence>
<gene>
    <name evidence="8" type="ORF">EKG83_00055</name>
</gene>
<protein>
    <submittedName>
        <fullName evidence="8">DoxX family protein</fullName>
    </submittedName>
</protein>
<dbReference type="InterPro" id="IPR051907">
    <property type="entry name" value="DoxX-like_oxidoreductase"/>
</dbReference>
<evidence type="ECO:0000256" key="7">
    <source>
        <dbReference type="SAM" id="Phobius"/>
    </source>
</evidence>
<dbReference type="PANTHER" id="PTHR33452:SF4">
    <property type="entry name" value="BLL4328 PROTEIN"/>
    <property type="match status" value="1"/>
</dbReference>
<evidence type="ECO:0000256" key="1">
    <source>
        <dbReference type="ARBA" id="ARBA00004651"/>
    </source>
</evidence>
<comment type="subcellular location">
    <subcellularLocation>
        <location evidence="1">Cell membrane</location>
        <topology evidence="1">Multi-pass membrane protein</topology>
    </subcellularLocation>
</comment>
<sequence>MNVLLDRGRDHAIAVFRIVVGVLFMCHGAQKLFGVLGSKGAVSITDWPSGPAGLIELVGGALIVIGLGTRIAALIASGAMAYAYFTVHQPAGLLPIQNKGELAAVYSWVFLLLAFTGPGSWAVDNVIAGRRKQEQAPLVGANA</sequence>
<dbReference type="GO" id="GO:0005886">
    <property type="term" value="C:plasma membrane"/>
    <property type="evidence" value="ECO:0007669"/>
    <property type="project" value="UniProtKB-SubCell"/>
</dbReference>
<feature type="transmembrane region" description="Helical" evidence="7">
    <location>
        <begin position="12"/>
        <end position="33"/>
    </location>
</feature>
<keyword evidence="9" id="KW-1185">Reference proteome</keyword>
<dbReference type="Proteomes" id="UP000325787">
    <property type="component" value="Chromosome"/>
</dbReference>
<feature type="transmembrane region" description="Helical" evidence="7">
    <location>
        <begin position="105"/>
        <end position="123"/>
    </location>
</feature>
<keyword evidence="3" id="KW-1003">Cell membrane</keyword>
<reference evidence="9" key="1">
    <citation type="journal article" date="2021" name="Curr. Microbiol.">
        <title>Complete genome of nocamycin-producing strain Saccharothrix syringae NRRL B-16468 reveals the biosynthetic potential for secondary metabolites.</title>
        <authorList>
            <person name="Mo X."/>
            <person name="Yang S."/>
        </authorList>
    </citation>
    <scope>NUCLEOTIDE SEQUENCE [LARGE SCALE GENOMIC DNA]</scope>
    <source>
        <strain evidence="9">ATCC 51364 / DSM 43886 / JCM 6844 / KCTC 9398 / NBRC 14523 / NRRL B-16468 / INA 2240</strain>
    </source>
</reference>
<evidence type="ECO:0000313" key="8">
    <source>
        <dbReference type="EMBL" id="QFZ16066.1"/>
    </source>
</evidence>
<keyword evidence="5 7" id="KW-1133">Transmembrane helix</keyword>
<evidence type="ECO:0000256" key="4">
    <source>
        <dbReference type="ARBA" id="ARBA00022692"/>
    </source>
</evidence>
<evidence type="ECO:0000256" key="5">
    <source>
        <dbReference type="ARBA" id="ARBA00022989"/>
    </source>
</evidence>
<dbReference type="OrthoDB" id="9808524at2"/>
<evidence type="ECO:0000313" key="9">
    <source>
        <dbReference type="Proteomes" id="UP000325787"/>
    </source>
</evidence>
<name>A0A5Q0GPK2_SACSY</name>
<dbReference type="Pfam" id="PF07681">
    <property type="entry name" value="DoxX"/>
    <property type="match status" value="1"/>
</dbReference>
<dbReference type="PANTHER" id="PTHR33452">
    <property type="entry name" value="OXIDOREDUCTASE CATD-RELATED"/>
    <property type="match status" value="1"/>
</dbReference>
<dbReference type="RefSeq" id="WP_033428172.1">
    <property type="nucleotide sequence ID" value="NZ_CP034550.1"/>
</dbReference>
<proteinExistence type="inferred from homology"/>
<evidence type="ECO:0000256" key="2">
    <source>
        <dbReference type="ARBA" id="ARBA00006679"/>
    </source>
</evidence>
<dbReference type="AlphaFoldDB" id="A0A5Q0GPK2"/>
<accession>A0A5Q0GPK2</accession>
<organism evidence="8 9">
    <name type="scientific">Saccharothrix syringae</name>
    <name type="common">Nocardiopsis syringae</name>
    <dbReference type="NCBI Taxonomy" id="103733"/>
    <lineage>
        <taxon>Bacteria</taxon>
        <taxon>Bacillati</taxon>
        <taxon>Actinomycetota</taxon>
        <taxon>Actinomycetes</taxon>
        <taxon>Pseudonocardiales</taxon>
        <taxon>Pseudonocardiaceae</taxon>
        <taxon>Saccharothrix</taxon>
    </lineage>
</organism>
<evidence type="ECO:0000256" key="3">
    <source>
        <dbReference type="ARBA" id="ARBA00022475"/>
    </source>
</evidence>
<comment type="similarity">
    <text evidence="2">Belongs to the DoxX family.</text>
</comment>
<dbReference type="KEGG" id="ssyi:EKG83_00055"/>